<dbReference type="PANTHER" id="PTHR37941">
    <property type="entry name" value="FUMARASE E-RELATED"/>
    <property type="match status" value="1"/>
</dbReference>
<dbReference type="AlphaFoldDB" id="A0A6P1BCC0"/>
<proteinExistence type="predicted"/>
<dbReference type="Proteomes" id="UP000468531">
    <property type="component" value="Unassembled WGS sequence"/>
</dbReference>
<keyword evidence="2" id="KW-1185">Reference proteome</keyword>
<protein>
    <submittedName>
        <fullName evidence="1">Uncharacterized protein</fullName>
    </submittedName>
</protein>
<comment type="caution">
    <text evidence="1">The sequence shown here is derived from an EMBL/GenBank/DDBJ whole genome shotgun (WGS) entry which is preliminary data.</text>
</comment>
<dbReference type="EMBL" id="VKHP01000025">
    <property type="protein sequence ID" value="NEU96025.1"/>
    <property type="molecule type" value="Genomic_DNA"/>
</dbReference>
<dbReference type="SUPFAM" id="SSF158668">
    <property type="entry name" value="MtlR-like"/>
    <property type="match status" value="1"/>
</dbReference>
<evidence type="ECO:0000313" key="1">
    <source>
        <dbReference type="EMBL" id="NEU96025.1"/>
    </source>
</evidence>
<accession>A0A6P1BCC0</accession>
<reference evidence="1 2" key="1">
    <citation type="journal article" date="2020" name="Arch. Microbiol.">
        <title>Bradyrhizobium uaiense sp. nov., a new highly efficient cowpea symbiont.</title>
        <authorList>
            <person name="Cabral Michel D."/>
            <person name="Azarias Guimaraes A."/>
            <person name="Martins da Costa E."/>
            <person name="Soares de Carvalho T."/>
            <person name="Balsanelli E."/>
            <person name="Willems A."/>
            <person name="Maltempi de Souza E."/>
            <person name="de Souza Moreira F.M."/>
        </authorList>
    </citation>
    <scope>NUCLEOTIDE SEQUENCE [LARGE SCALE GENOMIC DNA]</scope>
    <source>
        <strain evidence="1 2">UFLA 03-164</strain>
    </source>
</reference>
<gene>
    <name evidence="1" type="ORF">FNJ47_09325</name>
</gene>
<sequence length="208" mass="23440">MLPNQAADDLLEGFNAPLGTLSSRIKAAWALGLITTDQYEDLERMRKIRNAFSHTWKPISFSDQHITAHIKAINYSNGDDAYPETATIKLRTALSFLLVELQVAADRVVKARRGARLIGARLVSGVPEGEEIESIRNRLAALEDEILNSTGEKHLFLLMMRGRWVERLRILEGSVPISLREEVSELREELMRKMAATGARKSHKPRPE</sequence>
<dbReference type="InterPro" id="IPR038026">
    <property type="entry name" value="MtlR-like_sf"/>
</dbReference>
<name>A0A6P1BCC0_9BRAD</name>
<organism evidence="1 2">
    <name type="scientific">Bradyrhizobium uaiense</name>
    <dbReference type="NCBI Taxonomy" id="2594946"/>
    <lineage>
        <taxon>Bacteria</taxon>
        <taxon>Pseudomonadati</taxon>
        <taxon>Pseudomonadota</taxon>
        <taxon>Alphaproteobacteria</taxon>
        <taxon>Hyphomicrobiales</taxon>
        <taxon>Nitrobacteraceae</taxon>
        <taxon>Bradyrhizobium</taxon>
    </lineage>
</organism>
<dbReference type="Gene3D" id="1.20.120.330">
    <property type="entry name" value="Nucleotidyltransferases domain 2"/>
    <property type="match status" value="1"/>
</dbReference>
<dbReference type="Pfam" id="PF05068">
    <property type="entry name" value="MtlR"/>
    <property type="match status" value="1"/>
</dbReference>
<dbReference type="PANTHER" id="PTHR37941:SF1">
    <property type="entry name" value="FUMARASE E-RELATED"/>
    <property type="match status" value="1"/>
</dbReference>
<dbReference type="GO" id="GO:0045892">
    <property type="term" value="P:negative regulation of DNA-templated transcription"/>
    <property type="evidence" value="ECO:0007669"/>
    <property type="project" value="TreeGrafter"/>
</dbReference>
<evidence type="ECO:0000313" key="2">
    <source>
        <dbReference type="Proteomes" id="UP000468531"/>
    </source>
</evidence>
<dbReference type="InterPro" id="IPR007761">
    <property type="entry name" value="MtlR-like"/>
</dbReference>